<organism evidence="2 3">
    <name type="scientific">Dothidotthia symphoricarpi CBS 119687</name>
    <dbReference type="NCBI Taxonomy" id="1392245"/>
    <lineage>
        <taxon>Eukaryota</taxon>
        <taxon>Fungi</taxon>
        <taxon>Dikarya</taxon>
        <taxon>Ascomycota</taxon>
        <taxon>Pezizomycotina</taxon>
        <taxon>Dothideomycetes</taxon>
        <taxon>Pleosporomycetidae</taxon>
        <taxon>Pleosporales</taxon>
        <taxon>Dothidotthiaceae</taxon>
        <taxon>Dothidotthia</taxon>
    </lineage>
</organism>
<name>A0A6A6AEA8_9PLEO</name>
<keyword evidence="3" id="KW-1185">Reference proteome</keyword>
<dbReference type="RefSeq" id="XP_033524649.1">
    <property type="nucleotide sequence ID" value="XM_033667927.1"/>
</dbReference>
<reference evidence="2" key="1">
    <citation type="journal article" date="2020" name="Stud. Mycol.">
        <title>101 Dothideomycetes genomes: a test case for predicting lifestyles and emergence of pathogens.</title>
        <authorList>
            <person name="Haridas S."/>
            <person name="Albert R."/>
            <person name="Binder M."/>
            <person name="Bloem J."/>
            <person name="Labutti K."/>
            <person name="Salamov A."/>
            <person name="Andreopoulos B."/>
            <person name="Baker S."/>
            <person name="Barry K."/>
            <person name="Bills G."/>
            <person name="Bluhm B."/>
            <person name="Cannon C."/>
            <person name="Castanera R."/>
            <person name="Culley D."/>
            <person name="Daum C."/>
            <person name="Ezra D."/>
            <person name="Gonzalez J."/>
            <person name="Henrissat B."/>
            <person name="Kuo A."/>
            <person name="Liang C."/>
            <person name="Lipzen A."/>
            <person name="Lutzoni F."/>
            <person name="Magnuson J."/>
            <person name="Mondo S."/>
            <person name="Nolan M."/>
            <person name="Ohm R."/>
            <person name="Pangilinan J."/>
            <person name="Park H.-J."/>
            <person name="Ramirez L."/>
            <person name="Alfaro M."/>
            <person name="Sun H."/>
            <person name="Tritt A."/>
            <person name="Yoshinaga Y."/>
            <person name="Zwiers L.-H."/>
            <person name="Turgeon B."/>
            <person name="Goodwin S."/>
            <person name="Spatafora J."/>
            <person name="Crous P."/>
            <person name="Grigoriev I."/>
        </authorList>
    </citation>
    <scope>NUCLEOTIDE SEQUENCE</scope>
    <source>
        <strain evidence="2">CBS 119687</strain>
    </source>
</reference>
<dbReference type="AlphaFoldDB" id="A0A6A6AEA8"/>
<keyword evidence="1" id="KW-0472">Membrane</keyword>
<feature type="transmembrane region" description="Helical" evidence="1">
    <location>
        <begin position="82"/>
        <end position="105"/>
    </location>
</feature>
<dbReference type="InterPro" id="IPR021836">
    <property type="entry name" value="DUF3429"/>
</dbReference>
<gene>
    <name evidence="2" type="ORF">P153DRAFT_365898</name>
</gene>
<evidence type="ECO:0000313" key="2">
    <source>
        <dbReference type="EMBL" id="KAF2130262.1"/>
    </source>
</evidence>
<feature type="transmembrane region" description="Helical" evidence="1">
    <location>
        <begin position="133"/>
        <end position="152"/>
    </location>
</feature>
<sequence>MGLAGTLPYLATSLSTVYCSWELNHSNAGYGFMISETTATQMLHLLEPIQLGYGATILSFLGAIHWGLEFAGFGGYQGYRRYAIGVAAPLVACSTLLMPIEYALISQFFGFVSLYYVDTLACRNGWTPTWYRTYRFLLTFIVGASIVVTLIGRGELPDRVPGAVTRAKVLREGSADALAEEEEARMAEKKKAAASDDRGKE</sequence>
<feature type="transmembrane region" description="Helical" evidence="1">
    <location>
        <begin position="51"/>
        <end position="70"/>
    </location>
</feature>
<protein>
    <submittedName>
        <fullName evidence="2">Uncharacterized protein</fullName>
    </submittedName>
</protein>
<evidence type="ECO:0000256" key="1">
    <source>
        <dbReference type="SAM" id="Phobius"/>
    </source>
</evidence>
<keyword evidence="1" id="KW-0812">Transmembrane</keyword>
<dbReference type="Pfam" id="PF11911">
    <property type="entry name" value="DUF3429"/>
    <property type="match status" value="1"/>
</dbReference>
<dbReference type="GeneID" id="54408359"/>
<dbReference type="Proteomes" id="UP000799771">
    <property type="component" value="Unassembled WGS sequence"/>
</dbReference>
<dbReference type="OrthoDB" id="194289at2759"/>
<keyword evidence="1" id="KW-1133">Transmembrane helix</keyword>
<dbReference type="PANTHER" id="PTHR15887">
    <property type="entry name" value="TRANSMEMBRANE PROTEIN 69"/>
    <property type="match status" value="1"/>
</dbReference>
<evidence type="ECO:0000313" key="3">
    <source>
        <dbReference type="Proteomes" id="UP000799771"/>
    </source>
</evidence>
<proteinExistence type="predicted"/>
<dbReference type="PANTHER" id="PTHR15887:SF1">
    <property type="entry name" value="TRANSMEMBRANE PROTEIN 69"/>
    <property type="match status" value="1"/>
</dbReference>
<dbReference type="EMBL" id="ML977504">
    <property type="protein sequence ID" value="KAF2130262.1"/>
    <property type="molecule type" value="Genomic_DNA"/>
</dbReference>
<accession>A0A6A6AEA8</accession>